<dbReference type="EMBL" id="GG738845">
    <property type="protein sequence ID" value="EFC50746.1"/>
    <property type="molecule type" value="Genomic_DNA"/>
</dbReference>
<evidence type="ECO:0000256" key="1">
    <source>
        <dbReference type="SAM" id="MobiDB-lite"/>
    </source>
</evidence>
<gene>
    <name evidence="2" type="ORF">NAEGRDRAFT_61370</name>
</gene>
<dbReference type="InParanoid" id="D2UY74"/>
<reference evidence="2 3" key="1">
    <citation type="journal article" date="2010" name="Cell">
        <title>The genome of Naegleria gruberi illuminates early eukaryotic versatility.</title>
        <authorList>
            <person name="Fritz-Laylin L.K."/>
            <person name="Prochnik S.E."/>
            <person name="Ginger M.L."/>
            <person name="Dacks J.B."/>
            <person name="Carpenter M.L."/>
            <person name="Field M.C."/>
            <person name="Kuo A."/>
            <person name="Paredez A."/>
            <person name="Chapman J."/>
            <person name="Pham J."/>
            <person name="Shu S."/>
            <person name="Neupane R."/>
            <person name="Cipriano M."/>
            <person name="Mancuso J."/>
            <person name="Tu H."/>
            <person name="Salamov A."/>
            <person name="Lindquist E."/>
            <person name="Shapiro H."/>
            <person name="Lucas S."/>
            <person name="Grigoriev I.V."/>
            <person name="Cande W.Z."/>
            <person name="Fulton C."/>
            <person name="Rokhsar D.S."/>
            <person name="Dawson S.C."/>
        </authorList>
    </citation>
    <scope>NUCLEOTIDE SEQUENCE [LARGE SCALE GENOMIC DNA]</scope>
    <source>
        <strain evidence="2 3">NEG-M</strain>
    </source>
</reference>
<dbReference type="GeneID" id="8859069"/>
<name>D2UY74_NAEGR</name>
<organism evidence="3">
    <name type="scientific">Naegleria gruberi</name>
    <name type="common">Amoeba</name>
    <dbReference type="NCBI Taxonomy" id="5762"/>
    <lineage>
        <taxon>Eukaryota</taxon>
        <taxon>Discoba</taxon>
        <taxon>Heterolobosea</taxon>
        <taxon>Tetramitia</taxon>
        <taxon>Eutetramitia</taxon>
        <taxon>Vahlkampfiidae</taxon>
        <taxon>Naegleria</taxon>
    </lineage>
</organism>
<accession>D2UY74</accession>
<dbReference type="RefSeq" id="XP_002683490.1">
    <property type="nucleotide sequence ID" value="XM_002683444.1"/>
</dbReference>
<feature type="compositionally biased region" description="Basic and acidic residues" evidence="1">
    <location>
        <begin position="1"/>
        <end position="15"/>
    </location>
</feature>
<sequence length="212" mass="25367">MPKDSEHVISDDERSPNILNIDDEEENKSSIELNSISEEDKTSLETFRKWTSSRSVTNPELYSSLIRYITGRSPHLFEKHCEFVEKIKYLFQNHKPSTSVLEEQNEESEAEEHGRKWNKERWIVSLNKELKLFDPNNPKRHHPQAFHINSKYMTKANVRDRYRRFFAKYPALFYIYKYTFFSGTITMVSEILENNIELKKKAEYLPTSFKTW</sequence>
<dbReference type="Proteomes" id="UP000006671">
    <property type="component" value="Unassembled WGS sequence"/>
</dbReference>
<dbReference type="VEuPathDB" id="AmoebaDB:NAEGRDRAFT_61370"/>
<protein>
    <submittedName>
        <fullName evidence="2">Predicted protein</fullName>
    </submittedName>
</protein>
<dbReference type="AlphaFoldDB" id="D2UY74"/>
<proteinExistence type="predicted"/>
<keyword evidence="3" id="KW-1185">Reference proteome</keyword>
<evidence type="ECO:0000313" key="3">
    <source>
        <dbReference type="Proteomes" id="UP000006671"/>
    </source>
</evidence>
<dbReference type="KEGG" id="ngr:NAEGRDRAFT_61370"/>
<feature type="region of interest" description="Disordered" evidence="1">
    <location>
        <begin position="1"/>
        <end position="30"/>
    </location>
</feature>
<evidence type="ECO:0000313" key="2">
    <source>
        <dbReference type="EMBL" id="EFC50746.1"/>
    </source>
</evidence>